<comment type="caution">
    <text evidence="2">The sequence shown here is derived from an EMBL/GenBank/DDBJ whole genome shotgun (WGS) entry which is preliminary data.</text>
</comment>
<dbReference type="AlphaFoldDB" id="A0A392UDL8"/>
<protein>
    <submittedName>
        <fullName evidence="2">Uncharacterized protein</fullName>
    </submittedName>
</protein>
<feature type="region of interest" description="Disordered" evidence="1">
    <location>
        <begin position="1"/>
        <end position="49"/>
    </location>
</feature>
<reference evidence="2 3" key="1">
    <citation type="journal article" date="2018" name="Front. Plant Sci.">
        <title>Red Clover (Trifolium pratense) and Zigzag Clover (T. medium) - A Picture of Genomic Similarities and Differences.</title>
        <authorList>
            <person name="Dluhosova J."/>
            <person name="Istvanek J."/>
            <person name="Nedelnik J."/>
            <person name="Repkova J."/>
        </authorList>
    </citation>
    <scope>NUCLEOTIDE SEQUENCE [LARGE SCALE GENOMIC DNA]</scope>
    <source>
        <strain evidence="3">cv. 10/8</strain>
        <tissue evidence="2">Leaf</tissue>
    </source>
</reference>
<evidence type="ECO:0000256" key="1">
    <source>
        <dbReference type="SAM" id="MobiDB-lite"/>
    </source>
</evidence>
<evidence type="ECO:0000313" key="3">
    <source>
        <dbReference type="Proteomes" id="UP000265520"/>
    </source>
</evidence>
<evidence type="ECO:0000313" key="2">
    <source>
        <dbReference type="EMBL" id="MCI70520.1"/>
    </source>
</evidence>
<name>A0A392UDL8_9FABA</name>
<feature type="compositionally biased region" description="Basic and acidic residues" evidence="1">
    <location>
        <begin position="17"/>
        <end position="26"/>
    </location>
</feature>
<proteinExistence type="predicted"/>
<accession>A0A392UDL8</accession>
<keyword evidence="3" id="KW-1185">Reference proteome</keyword>
<dbReference type="EMBL" id="LXQA010777643">
    <property type="protein sequence ID" value="MCI70520.1"/>
    <property type="molecule type" value="Genomic_DNA"/>
</dbReference>
<sequence>MSNIMERVGEKGTGNVADRDNHGKQRDRGRRASGLVKWASPARPRYELD</sequence>
<organism evidence="2 3">
    <name type="scientific">Trifolium medium</name>
    <dbReference type="NCBI Taxonomy" id="97028"/>
    <lineage>
        <taxon>Eukaryota</taxon>
        <taxon>Viridiplantae</taxon>
        <taxon>Streptophyta</taxon>
        <taxon>Embryophyta</taxon>
        <taxon>Tracheophyta</taxon>
        <taxon>Spermatophyta</taxon>
        <taxon>Magnoliopsida</taxon>
        <taxon>eudicotyledons</taxon>
        <taxon>Gunneridae</taxon>
        <taxon>Pentapetalae</taxon>
        <taxon>rosids</taxon>
        <taxon>fabids</taxon>
        <taxon>Fabales</taxon>
        <taxon>Fabaceae</taxon>
        <taxon>Papilionoideae</taxon>
        <taxon>50 kb inversion clade</taxon>
        <taxon>NPAAA clade</taxon>
        <taxon>Hologalegina</taxon>
        <taxon>IRL clade</taxon>
        <taxon>Trifolieae</taxon>
        <taxon>Trifolium</taxon>
    </lineage>
</organism>
<dbReference type="Proteomes" id="UP000265520">
    <property type="component" value="Unassembled WGS sequence"/>
</dbReference>